<evidence type="ECO:0000259" key="15">
    <source>
        <dbReference type="Pfam" id="PF08544"/>
    </source>
</evidence>
<keyword evidence="10 13" id="KW-0067">ATP-binding</keyword>
<evidence type="ECO:0000259" key="14">
    <source>
        <dbReference type="Pfam" id="PF00288"/>
    </source>
</evidence>
<dbReference type="GO" id="GO:0009088">
    <property type="term" value="P:threonine biosynthetic process"/>
    <property type="evidence" value="ECO:0007669"/>
    <property type="project" value="UniProtKB-UniRule"/>
</dbReference>
<dbReference type="InterPro" id="IPR006203">
    <property type="entry name" value="GHMP_knse_ATP-bd_CS"/>
</dbReference>
<evidence type="ECO:0000256" key="4">
    <source>
        <dbReference type="ARBA" id="ARBA00017858"/>
    </source>
</evidence>
<dbReference type="Pfam" id="PF08544">
    <property type="entry name" value="GHMP_kinases_C"/>
    <property type="match status" value="1"/>
</dbReference>
<dbReference type="PIRSF" id="PIRSF000676">
    <property type="entry name" value="Homoser_kin"/>
    <property type="match status" value="1"/>
</dbReference>
<dbReference type="SUPFAM" id="SSF54211">
    <property type="entry name" value="Ribosomal protein S5 domain 2-like"/>
    <property type="match status" value="1"/>
</dbReference>
<dbReference type="InterPro" id="IPR006204">
    <property type="entry name" value="GHMP_kinase_N_dom"/>
</dbReference>
<evidence type="ECO:0000256" key="13">
    <source>
        <dbReference type="HAMAP-Rule" id="MF_00384"/>
    </source>
</evidence>
<evidence type="ECO:0000256" key="3">
    <source>
        <dbReference type="ARBA" id="ARBA00012078"/>
    </source>
</evidence>
<keyword evidence="17" id="KW-1185">Reference proteome</keyword>
<dbReference type="Gene3D" id="3.30.230.10">
    <property type="match status" value="1"/>
</dbReference>
<dbReference type="UniPathway" id="UPA00050">
    <property type="reaction ID" value="UER00064"/>
</dbReference>
<dbReference type="SUPFAM" id="SSF55060">
    <property type="entry name" value="GHMP Kinase, C-terminal domain"/>
    <property type="match status" value="1"/>
</dbReference>
<keyword evidence="9 13" id="KW-0418">Kinase</keyword>
<evidence type="ECO:0000313" key="17">
    <source>
        <dbReference type="Proteomes" id="UP000051155"/>
    </source>
</evidence>
<keyword evidence="6 13" id="KW-0808">Transferase</keyword>
<evidence type="ECO:0000256" key="6">
    <source>
        <dbReference type="ARBA" id="ARBA00022679"/>
    </source>
</evidence>
<gene>
    <name evidence="13" type="primary">thrB</name>
    <name evidence="16" type="ORF">FD20_GL001868</name>
</gene>
<feature type="domain" description="GHMP kinase N-terminal" evidence="14">
    <location>
        <begin position="63"/>
        <end position="139"/>
    </location>
</feature>
<dbReference type="PANTHER" id="PTHR20861:SF1">
    <property type="entry name" value="HOMOSERINE KINASE"/>
    <property type="match status" value="1"/>
</dbReference>
<dbReference type="Proteomes" id="UP000051155">
    <property type="component" value="Unassembled WGS sequence"/>
</dbReference>
<evidence type="ECO:0000256" key="8">
    <source>
        <dbReference type="ARBA" id="ARBA00022741"/>
    </source>
</evidence>
<comment type="subcellular location">
    <subcellularLocation>
        <location evidence="13">Cytoplasm</location>
    </subcellularLocation>
</comment>
<comment type="catalytic activity">
    <reaction evidence="11 13">
        <text>L-homoserine + ATP = O-phospho-L-homoserine + ADP + H(+)</text>
        <dbReference type="Rhea" id="RHEA:13985"/>
        <dbReference type="ChEBI" id="CHEBI:15378"/>
        <dbReference type="ChEBI" id="CHEBI:30616"/>
        <dbReference type="ChEBI" id="CHEBI:57476"/>
        <dbReference type="ChEBI" id="CHEBI:57590"/>
        <dbReference type="ChEBI" id="CHEBI:456216"/>
        <dbReference type="EC" id="2.7.1.39"/>
    </reaction>
</comment>
<accession>A0A0R1Q0N1</accession>
<evidence type="ECO:0000256" key="9">
    <source>
        <dbReference type="ARBA" id="ARBA00022777"/>
    </source>
</evidence>
<evidence type="ECO:0000256" key="11">
    <source>
        <dbReference type="ARBA" id="ARBA00049375"/>
    </source>
</evidence>
<dbReference type="InterPro" id="IPR020568">
    <property type="entry name" value="Ribosomal_Su5_D2-typ_SF"/>
</dbReference>
<dbReference type="PATRIC" id="fig|1423812.3.peg.1986"/>
<dbReference type="GO" id="GO:0005524">
    <property type="term" value="F:ATP binding"/>
    <property type="evidence" value="ECO:0007669"/>
    <property type="project" value="UniProtKB-UniRule"/>
</dbReference>
<reference evidence="16 17" key="1">
    <citation type="journal article" date="2015" name="Genome Announc.">
        <title>Expanding the biotechnology potential of lactobacilli through comparative genomics of 213 strains and associated genera.</title>
        <authorList>
            <person name="Sun Z."/>
            <person name="Harris H.M."/>
            <person name="McCann A."/>
            <person name="Guo C."/>
            <person name="Argimon S."/>
            <person name="Zhang W."/>
            <person name="Yang X."/>
            <person name="Jeffery I.B."/>
            <person name="Cooney J.C."/>
            <person name="Kagawa T.F."/>
            <person name="Liu W."/>
            <person name="Song Y."/>
            <person name="Salvetti E."/>
            <person name="Wrobel A."/>
            <person name="Rasinkangas P."/>
            <person name="Parkhill J."/>
            <person name="Rea M.C."/>
            <person name="O'Sullivan O."/>
            <person name="Ritari J."/>
            <person name="Douillard F.P."/>
            <person name="Paul Ross R."/>
            <person name="Yang R."/>
            <person name="Briner A.E."/>
            <person name="Felis G.E."/>
            <person name="de Vos W.M."/>
            <person name="Barrangou R."/>
            <person name="Klaenhammer T.R."/>
            <person name="Caufield P.W."/>
            <person name="Cui Y."/>
            <person name="Zhang H."/>
            <person name="O'Toole P.W."/>
        </authorList>
    </citation>
    <scope>NUCLEOTIDE SEQUENCE [LARGE SCALE GENOMIC DNA]</scope>
    <source>
        <strain evidence="16 17">DSM 19971</strain>
    </source>
</reference>
<evidence type="ECO:0000256" key="1">
    <source>
        <dbReference type="ARBA" id="ARBA00005015"/>
    </source>
</evidence>
<evidence type="ECO:0000256" key="7">
    <source>
        <dbReference type="ARBA" id="ARBA00022697"/>
    </source>
</evidence>
<keyword evidence="13" id="KW-0963">Cytoplasm</keyword>
<evidence type="ECO:0000256" key="5">
    <source>
        <dbReference type="ARBA" id="ARBA00022605"/>
    </source>
</evidence>
<protein>
    <recommendedName>
        <fullName evidence="4 13">Homoserine kinase</fullName>
        <shortName evidence="13">HK</shortName>
        <shortName evidence="13">HSK</shortName>
        <ecNumber evidence="3 13">2.7.1.39</ecNumber>
    </recommendedName>
</protein>
<dbReference type="EMBL" id="AZEG01000005">
    <property type="protein sequence ID" value="KRL38255.1"/>
    <property type="molecule type" value="Genomic_DNA"/>
</dbReference>
<comment type="caution">
    <text evidence="16">The sequence shown here is derived from an EMBL/GenBank/DDBJ whole genome shotgun (WGS) entry which is preliminary data.</text>
</comment>
<feature type="binding site" evidence="13">
    <location>
        <begin position="87"/>
        <end position="97"/>
    </location>
    <ligand>
        <name>ATP</name>
        <dbReference type="ChEBI" id="CHEBI:30616"/>
    </ligand>
</feature>
<keyword evidence="7 13" id="KW-0791">Threonine biosynthesis</keyword>
<proteinExistence type="inferred from homology"/>
<name>A0A0R1Q0N1_9LACO</name>
<comment type="function">
    <text evidence="12 13">Catalyzes the ATP-dependent phosphorylation of L-homoserine to L-homoserine phosphate.</text>
</comment>
<keyword evidence="8 13" id="KW-0547">Nucleotide-binding</keyword>
<dbReference type="STRING" id="1423812.FD20_GL001868"/>
<evidence type="ECO:0000256" key="12">
    <source>
        <dbReference type="ARBA" id="ARBA00049954"/>
    </source>
</evidence>
<dbReference type="Pfam" id="PF00288">
    <property type="entry name" value="GHMP_kinases_N"/>
    <property type="match status" value="1"/>
</dbReference>
<dbReference type="InterPro" id="IPR013750">
    <property type="entry name" value="GHMP_kinase_C_dom"/>
</dbReference>
<dbReference type="PROSITE" id="PS00627">
    <property type="entry name" value="GHMP_KINASES_ATP"/>
    <property type="match status" value="1"/>
</dbReference>
<dbReference type="HAMAP" id="MF_00384">
    <property type="entry name" value="Homoser_kinase"/>
    <property type="match status" value="1"/>
</dbReference>
<dbReference type="GO" id="GO:0004413">
    <property type="term" value="F:homoserine kinase activity"/>
    <property type="evidence" value="ECO:0007669"/>
    <property type="project" value="UniProtKB-UniRule"/>
</dbReference>
<evidence type="ECO:0000256" key="10">
    <source>
        <dbReference type="ARBA" id="ARBA00022840"/>
    </source>
</evidence>
<organism evidence="16 17">
    <name type="scientific">Liquorilactobacillus uvarum DSM 19971</name>
    <dbReference type="NCBI Taxonomy" id="1423812"/>
    <lineage>
        <taxon>Bacteria</taxon>
        <taxon>Bacillati</taxon>
        <taxon>Bacillota</taxon>
        <taxon>Bacilli</taxon>
        <taxon>Lactobacillales</taxon>
        <taxon>Lactobacillaceae</taxon>
        <taxon>Liquorilactobacillus</taxon>
    </lineage>
</organism>
<keyword evidence="5 13" id="KW-0028">Amino-acid biosynthesis</keyword>
<dbReference type="PANTHER" id="PTHR20861">
    <property type="entry name" value="HOMOSERINE/4-DIPHOSPHOCYTIDYL-2-C-METHYL-D-ERYTHRITOL KINASE"/>
    <property type="match status" value="1"/>
</dbReference>
<dbReference type="InterPro" id="IPR036554">
    <property type="entry name" value="GHMP_kinase_C_sf"/>
</dbReference>
<comment type="pathway">
    <text evidence="1 13">Amino-acid biosynthesis; L-threonine biosynthesis; L-threonine from L-aspartate: step 4/5.</text>
</comment>
<dbReference type="NCBIfam" id="TIGR00191">
    <property type="entry name" value="thrB"/>
    <property type="match status" value="1"/>
</dbReference>
<dbReference type="Gene3D" id="3.30.70.890">
    <property type="entry name" value="GHMP kinase, C-terminal domain"/>
    <property type="match status" value="1"/>
</dbReference>
<dbReference type="GO" id="GO:0005737">
    <property type="term" value="C:cytoplasm"/>
    <property type="evidence" value="ECO:0007669"/>
    <property type="project" value="UniProtKB-SubCell"/>
</dbReference>
<dbReference type="InterPro" id="IPR014721">
    <property type="entry name" value="Ribsml_uS5_D2-typ_fold_subgr"/>
</dbReference>
<dbReference type="PRINTS" id="PR00958">
    <property type="entry name" value="HOMSERKINASE"/>
</dbReference>
<sequence>MEMNPQMQMQIRVPATSANLGPGFDSLGIAVTLYLTITIGEKTDKWIVEHDMGSDIPNDESNMIVKTALRIFPSLQAHRFKVESDIPLARGLGSSSSAIVAGIEMADQLGKMNLTKEEKIQLATEIEGHPDNVAPAILGDFVVSTFVQKKNTSIKGHFPELQLLAYIPSNELLTTESRNVLPKELSFKEAVSAGSIGNTLVAALMTGRTEQAGRLMEEDLYHERYRLKLVPHLAKIRKIGHKHNSMATYLSGAGPTVMTILPMQEATAFSQEIREAGLLGEIVALEVDRQGTVIRKLKS</sequence>
<dbReference type="AlphaFoldDB" id="A0A0R1Q0N1"/>
<evidence type="ECO:0000313" key="16">
    <source>
        <dbReference type="EMBL" id="KRL38255.1"/>
    </source>
</evidence>
<dbReference type="InterPro" id="IPR000870">
    <property type="entry name" value="Homoserine_kinase"/>
</dbReference>
<feature type="domain" description="GHMP kinase C-terminal" evidence="15">
    <location>
        <begin position="201"/>
        <end position="276"/>
    </location>
</feature>
<evidence type="ECO:0000256" key="2">
    <source>
        <dbReference type="ARBA" id="ARBA00007370"/>
    </source>
</evidence>
<comment type="similarity">
    <text evidence="2 13">Belongs to the GHMP kinase family. Homoserine kinase subfamily.</text>
</comment>
<dbReference type="EC" id="2.7.1.39" evidence="3 13"/>